<sequence length="309" mass="33637">MIRMAGEGAVHGWGCTPPGENPQPAAEHPGPACLPAVVFRGWRKTALYCILVFLMVLIFLNIGLTLWIISSLKLRMGGLGPITIIKGGIELEGQAFVTDSLVASTIRSRSGQPLTVHSYRNFTVLVSEPERKETAKLMLKRDRLECSGRTFEVRDEFGGSVFRASRNEVHVFADALAANGEGGVTVQTAVQTPQVRAPPGADLQLESLTRHLDLRAPQSIYLESRAGGIDVTSHSNIKLDSVVGALKIDTPSIFIQSLKEAVRINETRRNKNLRTQRVYQLCSCSSGKLFLAAAEGTCTSNDADTEFCR</sequence>
<comment type="caution">
    <text evidence="1">The sequence shown here is derived from an EMBL/GenBank/DDBJ whole genome shotgun (WGS) entry which is preliminary data.</text>
</comment>
<organism evidence="1 2">
    <name type="scientific">Choristoneura fumiferana</name>
    <name type="common">Spruce budworm moth</name>
    <name type="synonym">Archips fumiferana</name>
    <dbReference type="NCBI Taxonomy" id="7141"/>
    <lineage>
        <taxon>Eukaryota</taxon>
        <taxon>Metazoa</taxon>
        <taxon>Ecdysozoa</taxon>
        <taxon>Arthropoda</taxon>
        <taxon>Hexapoda</taxon>
        <taxon>Insecta</taxon>
        <taxon>Pterygota</taxon>
        <taxon>Neoptera</taxon>
        <taxon>Endopterygota</taxon>
        <taxon>Lepidoptera</taxon>
        <taxon>Glossata</taxon>
        <taxon>Ditrysia</taxon>
        <taxon>Tortricoidea</taxon>
        <taxon>Tortricidae</taxon>
        <taxon>Tortricinae</taxon>
        <taxon>Choristoneura</taxon>
    </lineage>
</organism>
<reference evidence="1 2" key="1">
    <citation type="journal article" date="2022" name="Genome Biol. Evol.">
        <title>The Spruce Budworm Genome: Reconstructing the Evolutionary History of Antifreeze Proteins.</title>
        <authorList>
            <person name="Beliveau C."/>
            <person name="Gagne P."/>
            <person name="Picq S."/>
            <person name="Vernygora O."/>
            <person name="Keeling C.I."/>
            <person name="Pinkney K."/>
            <person name="Doucet D."/>
            <person name="Wen F."/>
            <person name="Johnston J.S."/>
            <person name="Maaroufi H."/>
            <person name="Boyle B."/>
            <person name="Laroche J."/>
            <person name="Dewar K."/>
            <person name="Juretic N."/>
            <person name="Blackburn G."/>
            <person name="Nisole A."/>
            <person name="Brunet B."/>
            <person name="Brandao M."/>
            <person name="Lumley L."/>
            <person name="Duan J."/>
            <person name="Quan G."/>
            <person name="Lucarotti C.J."/>
            <person name="Roe A.D."/>
            <person name="Sperling F.A.H."/>
            <person name="Levesque R.C."/>
            <person name="Cusson M."/>
        </authorList>
    </citation>
    <scope>NUCLEOTIDE SEQUENCE [LARGE SCALE GENOMIC DNA]</scope>
    <source>
        <strain evidence="1">Glfc:IPQL:Cfum</strain>
    </source>
</reference>
<name>A0ACC0KVG3_CHOFU</name>
<keyword evidence="2" id="KW-1185">Reference proteome</keyword>
<protein>
    <submittedName>
        <fullName evidence="1">Uncharacterized protein</fullName>
    </submittedName>
</protein>
<gene>
    <name evidence="1" type="ORF">MSG28_001559</name>
</gene>
<evidence type="ECO:0000313" key="1">
    <source>
        <dbReference type="EMBL" id="KAI8440166.1"/>
    </source>
</evidence>
<accession>A0ACC0KVG3</accession>
<proteinExistence type="predicted"/>
<dbReference type="EMBL" id="CM046102">
    <property type="protein sequence ID" value="KAI8440166.1"/>
    <property type="molecule type" value="Genomic_DNA"/>
</dbReference>
<dbReference type="Proteomes" id="UP001064048">
    <property type="component" value="Chromosome 2"/>
</dbReference>
<evidence type="ECO:0000313" key="2">
    <source>
        <dbReference type="Proteomes" id="UP001064048"/>
    </source>
</evidence>